<protein>
    <submittedName>
        <fullName evidence="1">Uncharacterized protein</fullName>
    </submittedName>
</protein>
<sequence length="344" mass="38109">MRTREGFEAKQEGDTFIIEKLISKAAPSTSRQWSAFRNPRIVRVSRTFGGKDRHSKVCTVRGLRDRRIRLSVTTAIQLYDLQDKLGVSQPSKVIDWLLEATKNDIDMLPPLQFPQSFAQFHHQTLLPHHESSAASFYGANSTFLKDGESQNLLPKSSFWDRESNERGSMFEKGKWVKTNEHEGEDIGISSSQILAQKLFPMGTHSTPLPLMLNNAITYNYPYHNSDPSSLSLSHFGTSHGLFPSSHQADPHSCSGNGLQFPSGSQLFFCPPSAAASSLSAPCAPYNIKISSAESDSRVPFNQIHQFLSSTPQALTQPLIPPFSSKLLGLDNNSRSKADKDSARA</sequence>
<gene>
    <name evidence="1" type="ORF">L6164_011258</name>
</gene>
<reference evidence="1 2" key="1">
    <citation type="journal article" date="2022" name="DNA Res.">
        <title>Chromosomal-level genome assembly of the orchid tree Bauhinia variegata (Leguminosae; Cercidoideae) supports the allotetraploid origin hypothesis of Bauhinia.</title>
        <authorList>
            <person name="Zhong Y."/>
            <person name="Chen Y."/>
            <person name="Zheng D."/>
            <person name="Pang J."/>
            <person name="Liu Y."/>
            <person name="Luo S."/>
            <person name="Meng S."/>
            <person name="Qian L."/>
            <person name="Wei D."/>
            <person name="Dai S."/>
            <person name="Zhou R."/>
        </authorList>
    </citation>
    <scope>NUCLEOTIDE SEQUENCE [LARGE SCALE GENOMIC DNA]</scope>
    <source>
        <strain evidence="1">BV-YZ2020</strain>
    </source>
</reference>
<evidence type="ECO:0000313" key="2">
    <source>
        <dbReference type="Proteomes" id="UP000828941"/>
    </source>
</evidence>
<dbReference type="Proteomes" id="UP000828941">
    <property type="component" value="Chromosome 5"/>
</dbReference>
<organism evidence="1 2">
    <name type="scientific">Bauhinia variegata</name>
    <name type="common">Purple orchid tree</name>
    <name type="synonym">Phanera variegata</name>
    <dbReference type="NCBI Taxonomy" id="167791"/>
    <lineage>
        <taxon>Eukaryota</taxon>
        <taxon>Viridiplantae</taxon>
        <taxon>Streptophyta</taxon>
        <taxon>Embryophyta</taxon>
        <taxon>Tracheophyta</taxon>
        <taxon>Spermatophyta</taxon>
        <taxon>Magnoliopsida</taxon>
        <taxon>eudicotyledons</taxon>
        <taxon>Gunneridae</taxon>
        <taxon>Pentapetalae</taxon>
        <taxon>rosids</taxon>
        <taxon>fabids</taxon>
        <taxon>Fabales</taxon>
        <taxon>Fabaceae</taxon>
        <taxon>Cercidoideae</taxon>
        <taxon>Cercideae</taxon>
        <taxon>Bauhiniinae</taxon>
        <taxon>Bauhinia</taxon>
    </lineage>
</organism>
<name>A0ACB9P596_BAUVA</name>
<proteinExistence type="predicted"/>
<accession>A0ACB9P596</accession>
<dbReference type="EMBL" id="CM039430">
    <property type="protein sequence ID" value="KAI4343977.1"/>
    <property type="molecule type" value="Genomic_DNA"/>
</dbReference>
<keyword evidence="2" id="KW-1185">Reference proteome</keyword>
<comment type="caution">
    <text evidence="1">The sequence shown here is derived from an EMBL/GenBank/DDBJ whole genome shotgun (WGS) entry which is preliminary data.</text>
</comment>
<evidence type="ECO:0000313" key="1">
    <source>
        <dbReference type="EMBL" id="KAI4343977.1"/>
    </source>
</evidence>